<evidence type="ECO:0008006" key="6">
    <source>
        <dbReference type="Google" id="ProtNLM"/>
    </source>
</evidence>
<evidence type="ECO:0000256" key="1">
    <source>
        <dbReference type="ARBA" id="ARBA00006484"/>
    </source>
</evidence>
<sequence length="289" mass="30408">MVLTQVLRKIIHPYSDCPPTSTSQRGKTQATSATTRPAANMSAPLAGKVAVITGGTKGIGLSTAKQLIGLGAKVVASYGGDAKAAEAFVKEVGAENAISVQADGGTLSGIDTLIKASIDKYQKIDILIPNAGVLQMKDIEHVTEADFDKSFNLNVKGPMFLAQKAIPYMPEGGRIIFVSTTQNIASTVSPPYFLYCATKGAIDQMTRTLAKDLAKKNINVNCVAPGPTGTDLFLEGKPEGVLKQIASLNPFNRIGEPDEVAAAFAFLASHESRWVNGQIIKVNGGQFVG</sequence>
<dbReference type="SUPFAM" id="SSF51735">
    <property type="entry name" value="NAD(P)-binding Rossmann-fold domains"/>
    <property type="match status" value="1"/>
</dbReference>
<evidence type="ECO:0000256" key="2">
    <source>
        <dbReference type="ARBA" id="ARBA00023002"/>
    </source>
</evidence>
<evidence type="ECO:0000256" key="3">
    <source>
        <dbReference type="SAM" id="MobiDB-lite"/>
    </source>
</evidence>
<keyword evidence="5" id="KW-1185">Reference proteome</keyword>
<comment type="similarity">
    <text evidence="1">Belongs to the short-chain dehydrogenases/reductases (SDR) family.</text>
</comment>
<dbReference type="PANTHER" id="PTHR48107">
    <property type="entry name" value="NADPH-DEPENDENT ALDEHYDE REDUCTASE-LIKE PROTEIN, CHLOROPLASTIC-RELATED"/>
    <property type="match status" value="1"/>
</dbReference>
<reference evidence="4 5" key="1">
    <citation type="submission" date="2023-08" db="EMBL/GenBank/DDBJ databases">
        <title>Black Yeasts Isolated from many extreme environments.</title>
        <authorList>
            <person name="Coleine C."/>
            <person name="Stajich J.E."/>
            <person name="Selbmann L."/>
        </authorList>
    </citation>
    <scope>NUCLEOTIDE SEQUENCE [LARGE SCALE GENOMIC DNA]</scope>
    <source>
        <strain evidence="4 5">CCFEE 5885</strain>
    </source>
</reference>
<feature type="region of interest" description="Disordered" evidence="3">
    <location>
        <begin position="14"/>
        <end position="38"/>
    </location>
</feature>
<dbReference type="Proteomes" id="UP001345013">
    <property type="component" value="Unassembled WGS sequence"/>
</dbReference>
<comment type="caution">
    <text evidence="4">The sequence shown here is derived from an EMBL/GenBank/DDBJ whole genome shotgun (WGS) entry which is preliminary data.</text>
</comment>
<dbReference type="Gene3D" id="3.40.50.720">
    <property type="entry name" value="NAD(P)-binding Rossmann-like Domain"/>
    <property type="match status" value="1"/>
</dbReference>
<organism evidence="4 5">
    <name type="scientific">Lithohypha guttulata</name>
    <dbReference type="NCBI Taxonomy" id="1690604"/>
    <lineage>
        <taxon>Eukaryota</taxon>
        <taxon>Fungi</taxon>
        <taxon>Dikarya</taxon>
        <taxon>Ascomycota</taxon>
        <taxon>Pezizomycotina</taxon>
        <taxon>Eurotiomycetes</taxon>
        <taxon>Chaetothyriomycetidae</taxon>
        <taxon>Chaetothyriales</taxon>
        <taxon>Trichomeriaceae</taxon>
        <taxon>Lithohypha</taxon>
    </lineage>
</organism>
<name>A0ABR0K748_9EURO</name>
<protein>
    <recommendedName>
        <fullName evidence="6">NAD(P)-binding protein</fullName>
    </recommendedName>
</protein>
<feature type="compositionally biased region" description="Polar residues" evidence="3">
    <location>
        <begin position="18"/>
        <end position="37"/>
    </location>
</feature>
<dbReference type="PRINTS" id="PR00080">
    <property type="entry name" value="SDRFAMILY"/>
</dbReference>
<evidence type="ECO:0000313" key="4">
    <source>
        <dbReference type="EMBL" id="KAK5089602.1"/>
    </source>
</evidence>
<dbReference type="Pfam" id="PF13561">
    <property type="entry name" value="adh_short_C2"/>
    <property type="match status" value="1"/>
</dbReference>
<gene>
    <name evidence="4" type="ORF">LTR24_006063</name>
</gene>
<dbReference type="InterPro" id="IPR036291">
    <property type="entry name" value="NAD(P)-bd_dom_sf"/>
</dbReference>
<dbReference type="EMBL" id="JAVRRG010000074">
    <property type="protein sequence ID" value="KAK5089602.1"/>
    <property type="molecule type" value="Genomic_DNA"/>
</dbReference>
<keyword evidence="2" id="KW-0560">Oxidoreductase</keyword>
<dbReference type="InterPro" id="IPR002347">
    <property type="entry name" value="SDR_fam"/>
</dbReference>
<proteinExistence type="inferred from homology"/>
<accession>A0ABR0K748</accession>
<evidence type="ECO:0000313" key="5">
    <source>
        <dbReference type="Proteomes" id="UP001345013"/>
    </source>
</evidence>
<dbReference type="PANTHER" id="PTHR48107:SF7">
    <property type="entry name" value="RE15974P"/>
    <property type="match status" value="1"/>
</dbReference>
<dbReference type="PRINTS" id="PR00081">
    <property type="entry name" value="GDHRDH"/>
</dbReference>